<dbReference type="AlphaFoldDB" id="A0AAJ0G0C7"/>
<dbReference type="SUPFAM" id="SSF51735">
    <property type="entry name" value="NAD(P)-binding Rossmann-fold domains"/>
    <property type="match status" value="1"/>
</dbReference>
<dbReference type="GO" id="GO:0016491">
    <property type="term" value="F:oxidoreductase activity"/>
    <property type="evidence" value="ECO:0007669"/>
    <property type="project" value="UniProtKB-KW"/>
</dbReference>
<dbReference type="Proteomes" id="UP001251528">
    <property type="component" value="Unassembled WGS sequence"/>
</dbReference>
<evidence type="ECO:0000256" key="2">
    <source>
        <dbReference type="ARBA" id="ARBA00022857"/>
    </source>
</evidence>
<dbReference type="PRINTS" id="PR00081">
    <property type="entry name" value="GDHRDH"/>
</dbReference>
<dbReference type="InterPro" id="IPR036291">
    <property type="entry name" value="NAD(P)-bd_dom_sf"/>
</dbReference>
<keyword evidence="5" id="KW-1185">Reference proteome</keyword>
<comment type="similarity">
    <text evidence="1">Belongs to the short-chain dehydrogenases/reductases (SDR) family.</text>
</comment>
<evidence type="ECO:0000313" key="4">
    <source>
        <dbReference type="EMBL" id="KAK2596716.1"/>
    </source>
</evidence>
<evidence type="ECO:0000313" key="5">
    <source>
        <dbReference type="Proteomes" id="UP001251528"/>
    </source>
</evidence>
<sequence>MASFHDIHALFGVEDMIVVITGGGSGLGRMAAHALAANGAKAVYILGRRVAALNATKLMSPNPDVIQPIVCDISQKESLHAAAQQIHSDHGYCDVLLANAGFGAAATTRKADTVPGANLVSNSSIGELQDSLWQYTAEDFTQATHVNVTGTFYTVVAFLSLLSEGNKRATVPQKSQVVITTSIGAYLRQPVPVLASAAAGLAYAVSKAAASHMAKQMATLLAPHMIRVNTIAPGFYPSEMTADFPFMKSPTDPRQEGSIEKTLVPLQRIGAEQDMGGAVLFLLSRAGGYVNGNVLVTDGGRLSIVPASY</sequence>
<accession>A0AAJ0G0C7</accession>
<protein>
    <recommendedName>
        <fullName evidence="6">Short chain dehydrogenase/reductase family</fullName>
    </recommendedName>
</protein>
<dbReference type="InterPro" id="IPR002347">
    <property type="entry name" value="SDR_fam"/>
</dbReference>
<dbReference type="Gene3D" id="3.40.50.720">
    <property type="entry name" value="NAD(P)-binding Rossmann-like Domain"/>
    <property type="match status" value="1"/>
</dbReference>
<evidence type="ECO:0008006" key="6">
    <source>
        <dbReference type="Google" id="ProtNLM"/>
    </source>
</evidence>
<organism evidence="4 5">
    <name type="scientific">Conoideocrella luteorostrata</name>
    <dbReference type="NCBI Taxonomy" id="1105319"/>
    <lineage>
        <taxon>Eukaryota</taxon>
        <taxon>Fungi</taxon>
        <taxon>Dikarya</taxon>
        <taxon>Ascomycota</taxon>
        <taxon>Pezizomycotina</taxon>
        <taxon>Sordariomycetes</taxon>
        <taxon>Hypocreomycetidae</taxon>
        <taxon>Hypocreales</taxon>
        <taxon>Clavicipitaceae</taxon>
        <taxon>Conoideocrella</taxon>
    </lineage>
</organism>
<reference evidence="4" key="1">
    <citation type="submission" date="2023-06" db="EMBL/GenBank/DDBJ databases">
        <title>Conoideocrella luteorostrata (Hypocreales: Clavicipitaceae), a potential biocontrol fungus for elongate hemlock scale in United States Christmas tree production areas.</title>
        <authorList>
            <person name="Barrett H."/>
            <person name="Lovett B."/>
            <person name="Macias A.M."/>
            <person name="Stajich J.E."/>
            <person name="Kasson M.T."/>
        </authorList>
    </citation>
    <scope>NUCLEOTIDE SEQUENCE</scope>
    <source>
        <strain evidence="4">ARSEF 14590</strain>
    </source>
</reference>
<evidence type="ECO:0000256" key="3">
    <source>
        <dbReference type="ARBA" id="ARBA00023002"/>
    </source>
</evidence>
<evidence type="ECO:0000256" key="1">
    <source>
        <dbReference type="ARBA" id="ARBA00006484"/>
    </source>
</evidence>
<dbReference type="PANTHER" id="PTHR43618">
    <property type="entry name" value="7-ALPHA-HYDROXYSTEROID DEHYDROGENASE"/>
    <property type="match status" value="1"/>
</dbReference>
<dbReference type="CDD" id="cd05233">
    <property type="entry name" value="SDR_c"/>
    <property type="match status" value="1"/>
</dbReference>
<dbReference type="InterPro" id="IPR020904">
    <property type="entry name" value="Sc_DH/Rdtase_CS"/>
</dbReference>
<dbReference type="Pfam" id="PF13561">
    <property type="entry name" value="adh_short_C2"/>
    <property type="match status" value="1"/>
</dbReference>
<dbReference type="InterPro" id="IPR052178">
    <property type="entry name" value="Sec_Metab_Biosynth_SDR"/>
</dbReference>
<dbReference type="PANTHER" id="PTHR43618:SF18">
    <property type="entry name" value="SHORT CHAIN DEHYDROGENASE_REDUCTASE FAMILY (AFU_ORTHOLOGUE AFUA_5G12480)"/>
    <property type="match status" value="1"/>
</dbReference>
<keyword evidence="3" id="KW-0560">Oxidoreductase</keyword>
<name>A0AAJ0G0C7_9HYPO</name>
<gene>
    <name evidence="4" type="ORF">QQS21_006231</name>
</gene>
<dbReference type="PROSITE" id="PS00061">
    <property type="entry name" value="ADH_SHORT"/>
    <property type="match status" value="1"/>
</dbReference>
<keyword evidence="2" id="KW-0521">NADP</keyword>
<dbReference type="EMBL" id="JASWJB010000112">
    <property type="protein sequence ID" value="KAK2596716.1"/>
    <property type="molecule type" value="Genomic_DNA"/>
</dbReference>
<proteinExistence type="inferred from homology"/>
<comment type="caution">
    <text evidence="4">The sequence shown here is derived from an EMBL/GenBank/DDBJ whole genome shotgun (WGS) entry which is preliminary data.</text>
</comment>